<sequence length="165" mass="18683">MKEIESESVKYPSPIRKPNENNSYKSSIKKSKTNGLYLGRLNTVLSTDSLDSILATSIPNALSGEIKEILLSSSAIEKGFEFNITRAIKTNKENGDNDKKLKNEKANVQEFLFSRKKSLKDCTAKTSVEFSSISMGKVMFKKTETIKKMKSWKNMKIPSNHKYEM</sequence>
<proteinExistence type="predicted"/>
<gene>
    <name evidence="2" type="ORF">AYI70_g5671</name>
</gene>
<name>A0A1R1XTN0_9FUNG</name>
<dbReference type="AlphaFoldDB" id="A0A1R1XTN0"/>
<dbReference type="Proteomes" id="UP000187283">
    <property type="component" value="Unassembled WGS sequence"/>
</dbReference>
<keyword evidence="3" id="KW-1185">Reference proteome</keyword>
<evidence type="ECO:0000313" key="3">
    <source>
        <dbReference type="Proteomes" id="UP000187283"/>
    </source>
</evidence>
<organism evidence="2 3">
    <name type="scientific">Smittium culicis</name>
    <dbReference type="NCBI Taxonomy" id="133412"/>
    <lineage>
        <taxon>Eukaryota</taxon>
        <taxon>Fungi</taxon>
        <taxon>Fungi incertae sedis</taxon>
        <taxon>Zoopagomycota</taxon>
        <taxon>Kickxellomycotina</taxon>
        <taxon>Harpellomycetes</taxon>
        <taxon>Harpellales</taxon>
        <taxon>Legeriomycetaceae</taxon>
        <taxon>Smittium</taxon>
    </lineage>
</organism>
<evidence type="ECO:0000313" key="2">
    <source>
        <dbReference type="EMBL" id="OMJ17909.1"/>
    </source>
</evidence>
<reference evidence="2 3" key="1">
    <citation type="submission" date="2017-01" db="EMBL/GenBank/DDBJ databases">
        <authorList>
            <person name="Mah S.A."/>
            <person name="Swanson W.J."/>
            <person name="Moy G.W."/>
            <person name="Vacquier V.D."/>
        </authorList>
    </citation>
    <scope>NUCLEOTIDE SEQUENCE [LARGE SCALE GENOMIC DNA]</scope>
    <source>
        <strain evidence="2 3">GSMNP</strain>
    </source>
</reference>
<dbReference type="EMBL" id="LSSN01001900">
    <property type="protein sequence ID" value="OMJ17909.1"/>
    <property type="molecule type" value="Genomic_DNA"/>
</dbReference>
<feature type="region of interest" description="Disordered" evidence="1">
    <location>
        <begin position="1"/>
        <end position="27"/>
    </location>
</feature>
<evidence type="ECO:0000256" key="1">
    <source>
        <dbReference type="SAM" id="MobiDB-lite"/>
    </source>
</evidence>
<comment type="caution">
    <text evidence="2">The sequence shown here is derived from an EMBL/GenBank/DDBJ whole genome shotgun (WGS) entry which is preliminary data.</text>
</comment>
<protein>
    <submittedName>
        <fullName evidence="2">Uncharacterized protein</fullName>
    </submittedName>
</protein>
<accession>A0A1R1XTN0</accession>